<evidence type="ECO:0000313" key="2">
    <source>
        <dbReference type="EMBL" id="NYH92456.1"/>
    </source>
</evidence>
<feature type="domain" description="DUF6760" evidence="1">
    <location>
        <begin position="7"/>
        <end position="51"/>
    </location>
</feature>
<comment type="caution">
    <text evidence="2">The sequence shown here is derived from an EMBL/GenBank/DDBJ whole genome shotgun (WGS) entry which is preliminary data.</text>
</comment>
<sequence>MRPYPLDELYEEMAFIAYHFHWSHAELMALEHGERRRWCEEISRINRQLGGAPSNPFEIA</sequence>
<dbReference type="EMBL" id="JACBZH010000001">
    <property type="protein sequence ID" value="NYH92456.1"/>
    <property type="molecule type" value="Genomic_DNA"/>
</dbReference>
<dbReference type="Pfam" id="PF20546">
    <property type="entry name" value="DUF6760"/>
    <property type="match status" value="1"/>
</dbReference>
<organism evidence="2 3">
    <name type="scientific">Actinopolymorpha rutila</name>
    <dbReference type="NCBI Taxonomy" id="446787"/>
    <lineage>
        <taxon>Bacteria</taxon>
        <taxon>Bacillati</taxon>
        <taxon>Actinomycetota</taxon>
        <taxon>Actinomycetes</taxon>
        <taxon>Propionibacteriales</taxon>
        <taxon>Actinopolymorphaceae</taxon>
        <taxon>Actinopolymorpha</taxon>
    </lineage>
</organism>
<evidence type="ECO:0000313" key="3">
    <source>
        <dbReference type="Proteomes" id="UP000579605"/>
    </source>
</evidence>
<dbReference type="RefSeq" id="WP_179789883.1">
    <property type="nucleotide sequence ID" value="NZ_BAAARR010000005.1"/>
</dbReference>
<name>A0A852ZUT5_9ACTN</name>
<reference evidence="2 3" key="1">
    <citation type="submission" date="2020-07" db="EMBL/GenBank/DDBJ databases">
        <title>Sequencing the genomes of 1000 actinobacteria strains.</title>
        <authorList>
            <person name="Klenk H.-P."/>
        </authorList>
    </citation>
    <scope>NUCLEOTIDE SEQUENCE [LARGE SCALE GENOMIC DNA]</scope>
    <source>
        <strain evidence="2 3">DSM 18448</strain>
    </source>
</reference>
<keyword evidence="3" id="KW-1185">Reference proteome</keyword>
<dbReference type="InterPro" id="IPR046648">
    <property type="entry name" value="DUF6760"/>
</dbReference>
<proteinExistence type="predicted"/>
<protein>
    <recommendedName>
        <fullName evidence="1">DUF6760 domain-containing protein</fullName>
    </recommendedName>
</protein>
<dbReference type="AlphaFoldDB" id="A0A852ZUT5"/>
<gene>
    <name evidence="2" type="ORF">F4554_005094</name>
</gene>
<accession>A0A852ZUT5</accession>
<dbReference type="Proteomes" id="UP000579605">
    <property type="component" value="Unassembled WGS sequence"/>
</dbReference>
<evidence type="ECO:0000259" key="1">
    <source>
        <dbReference type="Pfam" id="PF20546"/>
    </source>
</evidence>